<dbReference type="InterPro" id="IPR043128">
    <property type="entry name" value="Rev_trsase/Diguanyl_cyclase"/>
</dbReference>
<reference evidence="3" key="1">
    <citation type="submission" date="2020-06" db="EMBL/GenBank/DDBJ databases">
        <authorList>
            <person name="Li T."/>
            <person name="Hu X."/>
            <person name="Zhang T."/>
            <person name="Song X."/>
            <person name="Zhang H."/>
            <person name="Dai N."/>
            <person name="Sheng W."/>
            <person name="Hou X."/>
            <person name="Wei L."/>
        </authorList>
    </citation>
    <scope>NUCLEOTIDE SEQUENCE</scope>
    <source>
        <strain evidence="3">K16</strain>
        <tissue evidence="3">Leaf</tissue>
    </source>
</reference>
<dbReference type="Gene3D" id="3.10.10.10">
    <property type="entry name" value="HIV Type 1 Reverse Transcriptase, subunit A, domain 1"/>
    <property type="match status" value="1"/>
</dbReference>
<keyword evidence="4" id="KW-1185">Reference proteome</keyword>
<protein>
    <recommendedName>
        <fullName evidence="2">Reverse transcriptase domain-containing protein</fullName>
    </recommendedName>
</protein>
<accession>A0AAE1W0V5</accession>
<reference evidence="3" key="2">
    <citation type="journal article" date="2024" name="Plant">
        <title>Genomic evolution and insights into agronomic trait innovations of Sesamum species.</title>
        <authorList>
            <person name="Miao H."/>
            <person name="Wang L."/>
            <person name="Qu L."/>
            <person name="Liu H."/>
            <person name="Sun Y."/>
            <person name="Le M."/>
            <person name="Wang Q."/>
            <person name="Wei S."/>
            <person name="Zheng Y."/>
            <person name="Lin W."/>
            <person name="Duan Y."/>
            <person name="Cao H."/>
            <person name="Xiong S."/>
            <person name="Wang X."/>
            <person name="Wei L."/>
            <person name="Li C."/>
            <person name="Ma Q."/>
            <person name="Ju M."/>
            <person name="Zhao R."/>
            <person name="Li G."/>
            <person name="Mu C."/>
            <person name="Tian Q."/>
            <person name="Mei H."/>
            <person name="Zhang T."/>
            <person name="Gao T."/>
            <person name="Zhang H."/>
        </authorList>
    </citation>
    <scope>NUCLEOTIDE SEQUENCE</scope>
    <source>
        <strain evidence="3">K16</strain>
    </source>
</reference>
<gene>
    <name evidence="3" type="ORF">Sango_2791900</name>
</gene>
<evidence type="ECO:0000259" key="2">
    <source>
        <dbReference type="Pfam" id="PF00078"/>
    </source>
</evidence>
<dbReference type="Gene3D" id="3.30.70.270">
    <property type="match status" value="1"/>
</dbReference>
<dbReference type="InterPro" id="IPR053134">
    <property type="entry name" value="RNA-dir_DNA_polymerase"/>
</dbReference>
<comment type="caution">
    <text evidence="3">The sequence shown here is derived from an EMBL/GenBank/DDBJ whole genome shotgun (WGS) entry which is preliminary data.</text>
</comment>
<evidence type="ECO:0000313" key="3">
    <source>
        <dbReference type="EMBL" id="KAK4383275.1"/>
    </source>
</evidence>
<dbReference type="EMBL" id="JACGWL010000585">
    <property type="protein sequence ID" value="KAK4383275.1"/>
    <property type="molecule type" value="Genomic_DNA"/>
</dbReference>
<dbReference type="Pfam" id="PF00078">
    <property type="entry name" value="RVT_1"/>
    <property type="match status" value="1"/>
</dbReference>
<name>A0AAE1W0V5_9LAMI</name>
<dbReference type="PANTHER" id="PTHR24559">
    <property type="entry name" value="TRANSPOSON TY3-I GAG-POL POLYPROTEIN"/>
    <property type="match status" value="1"/>
</dbReference>
<evidence type="ECO:0000313" key="4">
    <source>
        <dbReference type="Proteomes" id="UP001289374"/>
    </source>
</evidence>
<dbReference type="SUPFAM" id="SSF56672">
    <property type="entry name" value="DNA/RNA polymerases"/>
    <property type="match status" value="1"/>
</dbReference>
<feature type="domain" description="Reverse transcriptase" evidence="2">
    <location>
        <begin position="86"/>
        <end position="153"/>
    </location>
</feature>
<sequence>MPRYRTGICPLGKFLSSGRMQPPLNGFVPSTQEEEGGHEALAIDEKGFDPKAFKLLIKSGYNPKEKLSLRKLPPQATEKKTPQTQRYPNNAKGERTCNSRFSNATTGHEVLSFMDGSSGYNQIRRAPADEKLTAFRNLKGIYCYKVMPFGLKNVGADIKGQCKGSSTTCFIRMLNATLMT</sequence>
<dbReference type="Proteomes" id="UP001289374">
    <property type="component" value="Unassembled WGS sequence"/>
</dbReference>
<dbReference type="AlphaFoldDB" id="A0AAE1W0V5"/>
<dbReference type="InterPro" id="IPR000477">
    <property type="entry name" value="RT_dom"/>
</dbReference>
<proteinExistence type="predicted"/>
<dbReference type="InterPro" id="IPR043502">
    <property type="entry name" value="DNA/RNA_pol_sf"/>
</dbReference>
<organism evidence="3 4">
    <name type="scientific">Sesamum angolense</name>
    <dbReference type="NCBI Taxonomy" id="2727404"/>
    <lineage>
        <taxon>Eukaryota</taxon>
        <taxon>Viridiplantae</taxon>
        <taxon>Streptophyta</taxon>
        <taxon>Embryophyta</taxon>
        <taxon>Tracheophyta</taxon>
        <taxon>Spermatophyta</taxon>
        <taxon>Magnoliopsida</taxon>
        <taxon>eudicotyledons</taxon>
        <taxon>Gunneridae</taxon>
        <taxon>Pentapetalae</taxon>
        <taxon>asterids</taxon>
        <taxon>lamiids</taxon>
        <taxon>Lamiales</taxon>
        <taxon>Pedaliaceae</taxon>
        <taxon>Sesamum</taxon>
    </lineage>
</organism>
<evidence type="ECO:0000256" key="1">
    <source>
        <dbReference type="SAM" id="MobiDB-lite"/>
    </source>
</evidence>
<feature type="region of interest" description="Disordered" evidence="1">
    <location>
        <begin position="72"/>
        <end position="92"/>
    </location>
</feature>
<dbReference type="PANTHER" id="PTHR24559:SF439">
    <property type="entry name" value="RETROTRANSPOSON, UNCLASSIFIED-LIKE PROTEIN"/>
    <property type="match status" value="1"/>
</dbReference>